<evidence type="ECO:0000313" key="3">
    <source>
        <dbReference type="WBParaSite" id="MCU_002345-RA"/>
    </source>
</evidence>
<dbReference type="WBParaSite" id="MCU_002345-RA">
    <property type="protein sequence ID" value="MCU_002345-RA"/>
    <property type="gene ID" value="MCU_002345"/>
</dbReference>
<keyword evidence="2" id="KW-0472">Membrane</keyword>
<keyword evidence="2" id="KW-1133">Transmembrane helix</keyword>
<evidence type="ECO:0000256" key="1">
    <source>
        <dbReference type="SAM" id="MobiDB-lite"/>
    </source>
</evidence>
<keyword evidence="2" id="KW-0812">Transmembrane</keyword>
<accession>A0A5K3EQR9</accession>
<feature type="transmembrane region" description="Helical" evidence="2">
    <location>
        <begin position="6"/>
        <end position="26"/>
    </location>
</feature>
<reference evidence="3" key="1">
    <citation type="submission" date="2019-11" db="UniProtKB">
        <authorList>
            <consortium name="WormBaseParasite"/>
        </authorList>
    </citation>
    <scope>IDENTIFICATION</scope>
</reference>
<organism evidence="3">
    <name type="scientific">Mesocestoides corti</name>
    <name type="common">Flatworm</name>
    <dbReference type="NCBI Taxonomy" id="53468"/>
    <lineage>
        <taxon>Eukaryota</taxon>
        <taxon>Metazoa</taxon>
        <taxon>Spiralia</taxon>
        <taxon>Lophotrochozoa</taxon>
        <taxon>Platyhelminthes</taxon>
        <taxon>Cestoda</taxon>
        <taxon>Eucestoda</taxon>
        <taxon>Cyclophyllidea</taxon>
        <taxon>Mesocestoididae</taxon>
        <taxon>Mesocestoides</taxon>
    </lineage>
</organism>
<dbReference type="AlphaFoldDB" id="A0A5K3EQR9"/>
<name>A0A5K3EQR9_MESCO</name>
<sequence length="219" mass="24887">MSYIYILVPISLSLILFMVTVGYLLIIKYKANHLLKALRLQMITERCGQVFVQKRPDVTYGREPFVGIYRESVISSPQKNYGESLIHQHSMQVQSGDAGFGSLHSLNFQSRNNQISDVIEIPLRPYVHSSSSSGGTSQNFYDKFRAKEYKHKHRSSGPRDDRRFGTLSPPESEAPPLPPPRNGTLSGIREYNFVDEFGVANAYNLPEYRNFQSKQPPLS</sequence>
<proteinExistence type="predicted"/>
<feature type="compositionally biased region" description="Pro residues" evidence="1">
    <location>
        <begin position="172"/>
        <end position="181"/>
    </location>
</feature>
<evidence type="ECO:0000256" key="2">
    <source>
        <dbReference type="SAM" id="Phobius"/>
    </source>
</evidence>
<feature type="region of interest" description="Disordered" evidence="1">
    <location>
        <begin position="148"/>
        <end position="187"/>
    </location>
</feature>
<protein>
    <submittedName>
        <fullName evidence="3">Uncharacterized protein</fullName>
    </submittedName>
</protein>